<name>A0A8A1LGJ9_AJEC8</name>
<gene>
    <name evidence="1" type="ORF">I7I53_00354</name>
</gene>
<sequence length="96" mass="10983">MAFTLTDMNIRMAEYQQYWKINETLARPWPSLFPSKLSMNISGNSTHASQEQPVTMSVIPIIEGDVDDSESAGWGYSLELRMILRDFASLRLIKLK</sequence>
<organism evidence="1 2">
    <name type="scientific">Ajellomyces capsulatus (strain H88)</name>
    <name type="common">Darling's disease fungus</name>
    <name type="synonym">Histoplasma capsulatum</name>
    <dbReference type="NCBI Taxonomy" id="544711"/>
    <lineage>
        <taxon>Eukaryota</taxon>
        <taxon>Fungi</taxon>
        <taxon>Dikarya</taxon>
        <taxon>Ascomycota</taxon>
        <taxon>Pezizomycotina</taxon>
        <taxon>Eurotiomycetes</taxon>
        <taxon>Eurotiomycetidae</taxon>
        <taxon>Onygenales</taxon>
        <taxon>Ajellomycetaceae</taxon>
        <taxon>Histoplasma</taxon>
    </lineage>
</organism>
<evidence type="ECO:0000313" key="1">
    <source>
        <dbReference type="EMBL" id="QSS53179.1"/>
    </source>
</evidence>
<dbReference type="AlphaFoldDB" id="A0A8A1LGJ9"/>
<evidence type="ECO:0000313" key="2">
    <source>
        <dbReference type="Proteomes" id="UP000663419"/>
    </source>
</evidence>
<accession>A0A8A1LGJ9</accession>
<protein>
    <submittedName>
        <fullName evidence="1">Uncharacterized protein</fullName>
    </submittedName>
</protein>
<reference evidence="1" key="1">
    <citation type="submission" date="2021-01" db="EMBL/GenBank/DDBJ databases">
        <title>Chromosome-level genome assembly of a human fungal pathogen reveals clustering of transcriptionally co-regulated genes.</title>
        <authorList>
            <person name="Voorhies M."/>
            <person name="Cohen S."/>
            <person name="Shea T.P."/>
            <person name="Petrus S."/>
            <person name="Munoz J.F."/>
            <person name="Poplawski S."/>
            <person name="Goldman W.E."/>
            <person name="Michael T."/>
            <person name="Cuomo C.A."/>
            <person name="Sil A."/>
            <person name="Beyhan S."/>
        </authorList>
    </citation>
    <scope>NUCLEOTIDE SEQUENCE</scope>
    <source>
        <strain evidence="1">H88</strain>
    </source>
</reference>
<dbReference type="EMBL" id="CP069104">
    <property type="protein sequence ID" value="QSS53179.1"/>
    <property type="molecule type" value="Genomic_DNA"/>
</dbReference>
<dbReference type="Proteomes" id="UP000663419">
    <property type="component" value="Chromosome 3"/>
</dbReference>
<dbReference type="VEuPathDB" id="FungiDB:I7I53_00354"/>
<proteinExistence type="predicted"/>